<dbReference type="AlphaFoldDB" id="A0A133KB02"/>
<sequence length="341" mass="37399">MMGNANTANESQTSRTESQENASESVQQGPIRNQPKLIISDYELNPKIVQAGEDFDLSFTLYNTNNENTIYNLKVTLEQTLAQAPQSSGSNNNNLVSDGSVFTPVDRSNTFYVSAIYPGNWTSKDITMSVLPNANPGPYVVNLTMEYEDYLGNQYKSVETIGIPVTQRSGVNFGKVKLNDLSAGTPSSLSVNIYNTGKDNLSTVMVRVKGEGFTADEDERFIGNFNAGSQESFSCNITPTKEGKISGKIEIIYEDSRGKIFKQTKEFKGEVMGAMPGKEGSVDPKTGEMMGDAPQETNSSVLASPFLWIGIIIMAALLLILIRKKMKAKKDEELIIEDEDQ</sequence>
<dbReference type="PATRIC" id="fig|33036.3.peg.1677"/>
<dbReference type="STRING" id="33036.HMPREF3200_01694"/>
<feature type="compositionally biased region" description="Polar residues" evidence="1">
    <location>
        <begin position="1"/>
        <end position="31"/>
    </location>
</feature>
<dbReference type="Proteomes" id="UP000070383">
    <property type="component" value="Unassembled WGS sequence"/>
</dbReference>
<dbReference type="OrthoDB" id="1704454at2"/>
<keyword evidence="4" id="KW-1185">Reference proteome</keyword>
<accession>A0A133KB02</accession>
<proteinExistence type="predicted"/>
<evidence type="ECO:0000313" key="4">
    <source>
        <dbReference type="Proteomes" id="UP000070383"/>
    </source>
</evidence>
<comment type="caution">
    <text evidence="3">The sequence shown here is derived from an EMBL/GenBank/DDBJ whole genome shotgun (WGS) entry which is preliminary data.</text>
</comment>
<organism evidence="3 4">
    <name type="scientific">Anaerococcus tetradius</name>
    <dbReference type="NCBI Taxonomy" id="33036"/>
    <lineage>
        <taxon>Bacteria</taxon>
        <taxon>Bacillati</taxon>
        <taxon>Bacillota</taxon>
        <taxon>Tissierellia</taxon>
        <taxon>Tissierellales</taxon>
        <taxon>Peptoniphilaceae</taxon>
        <taxon>Anaerococcus</taxon>
    </lineage>
</organism>
<dbReference type="RefSeq" id="WP_060929823.1">
    <property type="nucleotide sequence ID" value="NZ_CAMPUE010000004.1"/>
</dbReference>
<evidence type="ECO:0000256" key="1">
    <source>
        <dbReference type="SAM" id="MobiDB-lite"/>
    </source>
</evidence>
<dbReference type="EMBL" id="LRPM01000071">
    <property type="protein sequence ID" value="KWZ76741.1"/>
    <property type="molecule type" value="Genomic_DNA"/>
</dbReference>
<dbReference type="Gene3D" id="2.60.40.10">
    <property type="entry name" value="Immunoglobulins"/>
    <property type="match status" value="1"/>
</dbReference>
<evidence type="ECO:0008006" key="5">
    <source>
        <dbReference type="Google" id="ProtNLM"/>
    </source>
</evidence>
<dbReference type="PANTHER" id="PTHR35902">
    <property type="entry name" value="S-LAYER DOMAIN-LIKE PROTEIN-RELATED"/>
    <property type="match status" value="1"/>
</dbReference>
<reference evidence="4" key="1">
    <citation type="submission" date="2016-01" db="EMBL/GenBank/DDBJ databases">
        <authorList>
            <person name="Mitreva M."/>
            <person name="Pepin K.H."/>
            <person name="Mihindukulasuriya K.A."/>
            <person name="Fulton R."/>
            <person name="Fronick C."/>
            <person name="O'Laughlin M."/>
            <person name="Miner T."/>
            <person name="Herter B."/>
            <person name="Rosa B.A."/>
            <person name="Cordes M."/>
            <person name="Tomlinson C."/>
            <person name="Wollam A."/>
            <person name="Palsikar V.B."/>
            <person name="Mardis E.R."/>
            <person name="Wilson R.K."/>
        </authorList>
    </citation>
    <scope>NUCLEOTIDE SEQUENCE [LARGE SCALE GENOMIC DNA]</scope>
    <source>
        <strain evidence="4">MJR8151</strain>
    </source>
</reference>
<evidence type="ECO:0000313" key="3">
    <source>
        <dbReference type="EMBL" id="KWZ76741.1"/>
    </source>
</evidence>
<keyword evidence="2" id="KW-0812">Transmembrane</keyword>
<feature type="region of interest" description="Disordered" evidence="1">
    <location>
        <begin position="274"/>
        <end position="296"/>
    </location>
</feature>
<keyword evidence="2" id="KW-0472">Membrane</keyword>
<dbReference type="PANTHER" id="PTHR35902:SF3">
    <property type="entry name" value="NPCBM-ASSOCIATED, NEW3 DOMAIN OF ALPHA-GALACTOSIDASE"/>
    <property type="match status" value="1"/>
</dbReference>
<keyword evidence="2" id="KW-1133">Transmembrane helix</keyword>
<dbReference type="InterPro" id="IPR013783">
    <property type="entry name" value="Ig-like_fold"/>
</dbReference>
<feature type="region of interest" description="Disordered" evidence="1">
    <location>
        <begin position="1"/>
        <end position="32"/>
    </location>
</feature>
<gene>
    <name evidence="3" type="ORF">HMPREF3200_01694</name>
</gene>
<name>A0A133KB02_9FIRM</name>
<evidence type="ECO:0000256" key="2">
    <source>
        <dbReference type="SAM" id="Phobius"/>
    </source>
</evidence>
<protein>
    <recommendedName>
        <fullName evidence="5">CARDB domain-containing protein</fullName>
    </recommendedName>
</protein>
<feature type="transmembrane region" description="Helical" evidence="2">
    <location>
        <begin position="302"/>
        <end position="322"/>
    </location>
</feature>